<evidence type="ECO:0000256" key="1">
    <source>
        <dbReference type="SAM" id="Phobius"/>
    </source>
</evidence>
<sequence length="270" mass="30575">MSDVLIVARKEFSDLLNSRLVLIVLAFYMFVLLQTFYQMYTNTITTPKGLILMEPGFDACYLGSLVAVVLGFSAMSEETSGKALNTLMVKPLYRDTIINGKLLGGVAFLSWIFWITVAIYTLAINLIAGSLISPYMALYVERLPFVFLLYLLITMLFFSLSMLMSILFKEQSFALFMGFLVWIVFIFLLHDISIMQNLVVSLNLALGGQYFSMYDPFSPISMIRSMLVVDNYENIGALISMEMPKIVKLAFYCFVSIALAYVAFLRKDVE</sequence>
<dbReference type="AlphaFoldDB" id="H8I992"/>
<dbReference type="OrthoDB" id="86287at2157"/>
<dbReference type="PANTHER" id="PTHR43471">
    <property type="entry name" value="ABC TRANSPORTER PERMEASE"/>
    <property type="match status" value="1"/>
</dbReference>
<feature type="transmembrane region" description="Helical" evidence="1">
    <location>
        <begin position="20"/>
        <end position="37"/>
    </location>
</feature>
<reference evidence="2 3" key="1">
    <citation type="journal article" date="2012" name="J. Bacteriol.">
        <title>Complete genome sequence of a thermophilic methanogen, Methanocella conradii HZ254, isolated from Chinese rice field soil.</title>
        <authorList>
            <person name="Lu Z."/>
            <person name="Lu Y."/>
        </authorList>
    </citation>
    <scope>NUCLEOTIDE SEQUENCE [LARGE SCALE GENOMIC DNA]</scope>
    <source>
        <strain evidence="3">DSM 24694 / JCM 17849 / CGMCC 1.5162 / HZ254</strain>
    </source>
</reference>
<dbReference type="GO" id="GO:0140359">
    <property type="term" value="F:ABC-type transporter activity"/>
    <property type="evidence" value="ECO:0007669"/>
    <property type="project" value="InterPro"/>
</dbReference>
<dbReference type="eggNOG" id="arCOG02436">
    <property type="taxonomic scope" value="Archaea"/>
</dbReference>
<gene>
    <name evidence="2" type="ordered locus">Mtc_0746</name>
</gene>
<proteinExistence type="predicted"/>
<dbReference type="Pfam" id="PF12679">
    <property type="entry name" value="ABC2_membrane_2"/>
    <property type="match status" value="1"/>
</dbReference>
<accession>H8I992</accession>
<dbReference type="GeneID" id="11970641"/>
<name>H8I992_METCZ</name>
<feature type="transmembrane region" description="Helical" evidence="1">
    <location>
        <begin position="145"/>
        <end position="167"/>
    </location>
</feature>
<keyword evidence="1" id="KW-0472">Membrane</keyword>
<keyword evidence="3" id="KW-1185">Reference proteome</keyword>
<dbReference type="STRING" id="1041930.Mtc_0746"/>
<evidence type="ECO:0000313" key="3">
    <source>
        <dbReference type="Proteomes" id="UP000005233"/>
    </source>
</evidence>
<dbReference type="PANTHER" id="PTHR43471:SF14">
    <property type="entry name" value="ABC-2 TYPE TRANSPORT SYSTEM PERMEASE PROTEIN"/>
    <property type="match status" value="1"/>
</dbReference>
<protein>
    <recommendedName>
        <fullName evidence="4">ABC-type transport system involved in multi-copper enzyme maturation, permease component</fullName>
    </recommendedName>
</protein>
<dbReference type="RefSeq" id="WP_014405349.1">
    <property type="nucleotide sequence ID" value="NC_017034.1"/>
</dbReference>
<feature type="transmembrane region" description="Helical" evidence="1">
    <location>
        <begin position="111"/>
        <end position="133"/>
    </location>
</feature>
<evidence type="ECO:0008006" key="4">
    <source>
        <dbReference type="Google" id="ProtNLM"/>
    </source>
</evidence>
<dbReference type="KEGG" id="mez:Mtc_0746"/>
<dbReference type="Proteomes" id="UP000005233">
    <property type="component" value="Chromosome"/>
</dbReference>
<dbReference type="HOGENOM" id="CLU_996080_0_0_2"/>
<organism evidence="2 3">
    <name type="scientific">Methanocella conradii (strain DSM 24694 / JCM 17849 / CGMCC 1.5162 / HZ254)</name>
    <dbReference type="NCBI Taxonomy" id="1041930"/>
    <lineage>
        <taxon>Archaea</taxon>
        <taxon>Methanobacteriati</taxon>
        <taxon>Methanobacteriota</taxon>
        <taxon>Stenosarchaea group</taxon>
        <taxon>Methanomicrobia</taxon>
        <taxon>Methanocellales</taxon>
        <taxon>Methanocellaceae</taxon>
        <taxon>Methanocella</taxon>
    </lineage>
</organism>
<evidence type="ECO:0000313" key="2">
    <source>
        <dbReference type="EMBL" id="AFC99510.1"/>
    </source>
</evidence>
<feature type="transmembrane region" description="Helical" evidence="1">
    <location>
        <begin position="173"/>
        <end position="189"/>
    </location>
</feature>
<feature type="transmembrane region" description="Helical" evidence="1">
    <location>
        <begin position="246"/>
        <end position="264"/>
    </location>
</feature>
<feature type="transmembrane region" description="Helical" evidence="1">
    <location>
        <begin position="58"/>
        <end position="75"/>
    </location>
</feature>
<keyword evidence="1" id="KW-1133">Transmembrane helix</keyword>
<dbReference type="EMBL" id="CP003243">
    <property type="protein sequence ID" value="AFC99510.1"/>
    <property type="molecule type" value="Genomic_DNA"/>
</dbReference>
<keyword evidence="1" id="KW-0812">Transmembrane</keyword>
<dbReference type="GO" id="GO:0005886">
    <property type="term" value="C:plasma membrane"/>
    <property type="evidence" value="ECO:0007669"/>
    <property type="project" value="UniProtKB-SubCell"/>
</dbReference>